<reference evidence="1 2" key="1">
    <citation type="submission" date="2020-12" db="EMBL/GenBank/DDBJ databases">
        <title>WGS of Thermoactinomyces spp.</title>
        <authorList>
            <person name="Cheng K."/>
        </authorList>
    </citation>
    <scope>NUCLEOTIDE SEQUENCE [LARGE SCALE GENOMIC DNA]</scope>
    <source>
        <strain evidence="2">CICC 10650\ACCC 41061</strain>
    </source>
</reference>
<gene>
    <name evidence="1" type="ORF">I8U22_06530</name>
</gene>
<dbReference type="RefSeq" id="WP_121874190.1">
    <property type="nucleotide sequence ID" value="NZ_JACEIS010000002.1"/>
</dbReference>
<keyword evidence="2" id="KW-1185">Reference proteome</keyword>
<organism evidence="1 2">
    <name type="scientific">Thermoactinomyces vulgaris</name>
    <dbReference type="NCBI Taxonomy" id="2026"/>
    <lineage>
        <taxon>Bacteria</taxon>
        <taxon>Bacillati</taxon>
        <taxon>Bacillota</taxon>
        <taxon>Bacilli</taxon>
        <taxon>Bacillales</taxon>
        <taxon>Thermoactinomycetaceae</taxon>
        <taxon>Thermoactinomyces</taxon>
    </lineage>
</organism>
<comment type="caution">
    <text evidence="1">The sequence shown here is derived from an EMBL/GenBank/DDBJ whole genome shotgun (WGS) entry which is preliminary data.</text>
</comment>
<dbReference type="Proteomes" id="UP000641910">
    <property type="component" value="Unassembled WGS sequence"/>
</dbReference>
<protein>
    <submittedName>
        <fullName evidence="1">Uncharacterized protein</fullName>
    </submittedName>
</protein>
<evidence type="ECO:0000313" key="1">
    <source>
        <dbReference type="EMBL" id="MBH8588476.1"/>
    </source>
</evidence>
<dbReference type="EMBL" id="JAECVU010000003">
    <property type="protein sequence ID" value="MBH8588476.1"/>
    <property type="molecule type" value="Genomic_DNA"/>
</dbReference>
<accession>A0ABS0QIA1</accession>
<sequence>MNNDSKSIFNISSFEGQLNITQDDAQTYGIMGYEERKGIKCKGVTNQIFQGRRLFSIIGICFYRKYKKVWL</sequence>
<evidence type="ECO:0000313" key="2">
    <source>
        <dbReference type="Proteomes" id="UP000641910"/>
    </source>
</evidence>
<proteinExistence type="predicted"/>
<name>A0ABS0QIA1_THEVU</name>